<dbReference type="InterPro" id="IPR028227">
    <property type="entry name" value="UPF0449"/>
</dbReference>
<evidence type="ECO:0000313" key="3">
    <source>
        <dbReference type="Proteomes" id="UP000472273"/>
    </source>
</evidence>
<reference evidence="2" key="2">
    <citation type="submission" date="2025-09" db="UniProtKB">
        <authorList>
            <consortium name="Ensembl"/>
        </authorList>
    </citation>
    <scope>IDENTIFICATION</scope>
</reference>
<keyword evidence="3" id="KW-1185">Reference proteome</keyword>
<name>A0A670XUG0_PSETE</name>
<gene>
    <name evidence="2" type="primary">C19orf25</name>
</gene>
<protein>
    <submittedName>
        <fullName evidence="2">Chromosome 19 open reading frame 25</fullName>
    </submittedName>
</protein>
<organism evidence="2 3">
    <name type="scientific">Pseudonaja textilis</name>
    <name type="common">Eastern brown snake</name>
    <dbReference type="NCBI Taxonomy" id="8673"/>
    <lineage>
        <taxon>Eukaryota</taxon>
        <taxon>Metazoa</taxon>
        <taxon>Chordata</taxon>
        <taxon>Craniata</taxon>
        <taxon>Vertebrata</taxon>
        <taxon>Euteleostomi</taxon>
        <taxon>Lepidosauria</taxon>
        <taxon>Squamata</taxon>
        <taxon>Bifurcata</taxon>
        <taxon>Unidentata</taxon>
        <taxon>Episquamata</taxon>
        <taxon>Toxicofera</taxon>
        <taxon>Serpentes</taxon>
        <taxon>Colubroidea</taxon>
        <taxon>Elapidae</taxon>
        <taxon>Hydrophiinae</taxon>
        <taxon>Pseudonaja</taxon>
    </lineage>
</organism>
<reference evidence="2" key="1">
    <citation type="submission" date="2025-08" db="UniProtKB">
        <authorList>
            <consortium name="Ensembl"/>
        </authorList>
    </citation>
    <scope>IDENTIFICATION</scope>
</reference>
<dbReference type="AlphaFoldDB" id="A0A670XUG0"/>
<comment type="similarity">
    <text evidence="1">Belongs to the UPF0449 family.</text>
</comment>
<dbReference type="OMA" id="SRTIWRI"/>
<dbReference type="GeneTree" id="ENSGT00390000007991"/>
<dbReference type="Pfam" id="PF15136">
    <property type="entry name" value="UPF0449"/>
    <property type="match status" value="1"/>
</dbReference>
<evidence type="ECO:0000313" key="2">
    <source>
        <dbReference type="Ensembl" id="ENSPTXP00000003434.1"/>
    </source>
</evidence>
<dbReference type="Proteomes" id="UP000472273">
    <property type="component" value="Unplaced"/>
</dbReference>
<accession>A0A670XUG0</accession>
<sequence length="158" mass="17783">MSGCKSRTIWRIGPFVSQALSEQSSQPFFVSLSNSSVVPVPSGTCFQAMTSKAKKRVVLPTRPEPPNTEQILEDVQRAQPNDPVFVLLVEPNEDLPTPTKNEDPEAKRERLYRLTQSYVEMNHRLQKACSLLKEKCEELKLAGATLEQGILEMKQRAL</sequence>
<dbReference type="Ensembl" id="ENSPTXT00000003538.1">
    <property type="protein sequence ID" value="ENSPTXP00000003434.1"/>
    <property type="gene ID" value="ENSPTXG00000002589.1"/>
</dbReference>
<evidence type="ECO:0000256" key="1">
    <source>
        <dbReference type="ARBA" id="ARBA00006137"/>
    </source>
</evidence>
<proteinExistence type="inferred from homology"/>
<dbReference type="PANTHER" id="PTHR34766">
    <property type="entry name" value="UPF0449 PROTEIN C19ORF25"/>
    <property type="match status" value="1"/>
</dbReference>
<dbReference type="PANTHER" id="PTHR34766:SF1">
    <property type="entry name" value="UPF0449 PROTEIN C19ORF25"/>
    <property type="match status" value="1"/>
</dbReference>